<dbReference type="PROSITE" id="PS00061">
    <property type="entry name" value="ADH_SHORT"/>
    <property type="match status" value="1"/>
</dbReference>
<evidence type="ECO:0000313" key="4">
    <source>
        <dbReference type="Proteomes" id="UP001157160"/>
    </source>
</evidence>
<comment type="caution">
    <text evidence="3">The sequence shown here is derived from an EMBL/GenBank/DDBJ whole genome shotgun (WGS) entry which is preliminary data.</text>
</comment>
<keyword evidence="2" id="KW-0560">Oxidoreductase</keyword>
<dbReference type="GO" id="GO:0016491">
    <property type="term" value="F:oxidoreductase activity"/>
    <property type="evidence" value="ECO:0007669"/>
    <property type="project" value="UniProtKB-KW"/>
</dbReference>
<dbReference type="PRINTS" id="PR00081">
    <property type="entry name" value="GDHRDH"/>
</dbReference>
<dbReference type="InterPro" id="IPR036291">
    <property type="entry name" value="NAD(P)-bd_dom_sf"/>
</dbReference>
<dbReference type="AlphaFoldDB" id="A0AA37XCB6"/>
<organism evidence="3 4">
    <name type="scientific">Arenivirga flava</name>
    <dbReference type="NCBI Taxonomy" id="1930060"/>
    <lineage>
        <taxon>Bacteria</taxon>
        <taxon>Bacillati</taxon>
        <taxon>Actinomycetota</taxon>
        <taxon>Actinomycetes</taxon>
        <taxon>Micrococcales</taxon>
        <taxon>Microbacteriaceae</taxon>
        <taxon>Arenivirga</taxon>
    </lineage>
</organism>
<dbReference type="InterPro" id="IPR002347">
    <property type="entry name" value="SDR_fam"/>
</dbReference>
<evidence type="ECO:0000256" key="1">
    <source>
        <dbReference type="ARBA" id="ARBA00006484"/>
    </source>
</evidence>
<keyword evidence="4" id="KW-1185">Reference proteome</keyword>
<dbReference type="PANTHER" id="PTHR24321:SF8">
    <property type="entry name" value="ESTRADIOL 17-BETA-DEHYDROGENASE 8-RELATED"/>
    <property type="match status" value="1"/>
</dbReference>
<dbReference type="SUPFAM" id="SSF51735">
    <property type="entry name" value="NAD(P)-binding Rossmann-fold domains"/>
    <property type="match status" value="1"/>
</dbReference>
<dbReference type="Pfam" id="PF00106">
    <property type="entry name" value="adh_short"/>
    <property type="match status" value="1"/>
</dbReference>
<name>A0AA37XCB6_9MICO</name>
<dbReference type="Proteomes" id="UP001157160">
    <property type="component" value="Unassembled WGS sequence"/>
</dbReference>
<reference evidence="3 4" key="1">
    <citation type="journal article" date="2014" name="Int. J. Syst. Evol. Microbiol.">
        <title>Complete genome sequence of Corynebacterium casei LMG S-19264T (=DSM 44701T), isolated from a smear-ripened cheese.</title>
        <authorList>
            <consortium name="US DOE Joint Genome Institute (JGI-PGF)"/>
            <person name="Walter F."/>
            <person name="Albersmeier A."/>
            <person name="Kalinowski J."/>
            <person name="Ruckert C."/>
        </authorList>
    </citation>
    <scope>NUCLEOTIDE SEQUENCE [LARGE SCALE GENOMIC DNA]</scope>
    <source>
        <strain evidence="3 4">NBRC 112289</strain>
    </source>
</reference>
<protein>
    <submittedName>
        <fullName evidence="3">Short-chain dehydrogenase</fullName>
    </submittedName>
</protein>
<dbReference type="InterPro" id="IPR020904">
    <property type="entry name" value="Sc_DH/Rdtase_CS"/>
</dbReference>
<dbReference type="CDD" id="cd05233">
    <property type="entry name" value="SDR_c"/>
    <property type="match status" value="1"/>
</dbReference>
<evidence type="ECO:0000313" key="3">
    <source>
        <dbReference type="EMBL" id="GMA29550.1"/>
    </source>
</evidence>
<evidence type="ECO:0000256" key="2">
    <source>
        <dbReference type="ARBA" id="ARBA00023002"/>
    </source>
</evidence>
<accession>A0AA37XCB6</accession>
<proteinExistence type="inferred from homology"/>
<comment type="similarity">
    <text evidence="1">Belongs to the short-chain dehydrogenases/reductases (SDR) family.</text>
</comment>
<dbReference type="PANTHER" id="PTHR24321">
    <property type="entry name" value="DEHYDROGENASES, SHORT CHAIN"/>
    <property type="match status" value="1"/>
</dbReference>
<dbReference type="EMBL" id="BSUL01000001">
    <property type="protein sequence ID" value="GMA29550.1"/>
    <property type="molecule type" value="Genomic_DNA"/>
</dbReference>
<sequence length="301" mass="32123">MTHRIRARQADTMRDEAHPLLGQTALVTGVSRRKGIGFGVARRLAELGASVVIHHFRAHDLDQPWGGDDLESVRGELEAVLHPSARLADLDADLADPQQPQAVIDCALQLTGRLDVLVCNQARSGGDGGILDLTPERLDGHWSVDARATLLLTAAFARTRADAPTTAQRPGDRPERVAFDEPTGRVFWMTSGQGHGPMRGEVAYAASKAALAGVTRTVAAELLELGIVLNTINPGPVDTGYLDPATTDRDLTETLEYIASTPFGRFGRPSDPAELIAWLASDRGAWVVGQVLTSDGGFSLG</sequence>
<dbReference type="Gene3D" id="3.40.50.720">
    <property type="entry name" value="NAD(P)-binding Rossmann-like Domain"/>
    <property type="match status" value="1"/>
</dbReference>
<gene>
    <name evidence="3" type="ORF">GCM10025874_28030</name>
</gene>